<organism evidence="1 2">
    <name type="scientific">Dyadobacter jiangsuensis</name>
    <dbReference type="NCBI Taxonomy" id="1591085"/>
    <lineage>
        <taxon>Bacteria</taxon>
        <taxon>Pseudomonadati</taxon>
        <taxon>Bacteroidota</taxon>
        <taxon>Cytophagia</taxon>
        <taxon>Cytophagales</taxon>
        <taxon>Spirosomataceae</taxon>
        <taxon>Dyadobacter</taxon>
    </lineage>
</organism>
<accession>A0A2P8G9C2</accession>
<keyword evidence="2" id="KW-1185">Reference proteome</keyword>
<dbReference type="AlphaFoldDB" id="A0A2P8G9C2"/>
<dbReference type="Proteomes" id="UP000241964">
    <property type="component" value="Unassembled WGS sequence"/>
</dbReference>
<proteinExistence type="predicted"/>
<evidence type="ECO:0000313" key="2">
    <source>
        <dbReference type="Proteomes" id="UP000241964"/>
    </source>
</evidence>
<evidence type="ECO:0000313" key="1">
    <source>
        <dbReference type="EMBL" id="PSL30465.1"/>
    </source>
</evidence>
<protein>
    <submittedName>
        <fullName evidence="1">Uncharacterized protein</fullName>
    </submittedName>
</protein>
<gene>
    <name evidence="1" type="ORF">CLV60_104407</name>
</gene>
<name>A0A2P8G9C2_9BACT</name>
<dbReference type="EMBL" id="PYAS01000004">
    <property type="protein sequence ID" value="PSL30465.1"/>
    <property type="molecule type" value="Genomic_DNA"/>
</dbReference>
<reference evidence="1 2" key="1">
    <citation type="submission" date="2018-03" db="EMBL/GenBank/DDBJ databases">
        <title>Genomic Encyclopedia of Archaeal and Bacterial Type Strains, Phase II (KMG-II): from individual species to whole genera.</title>
        <authorList>
            <person name="Goeker M."/>
        </authorList>
    </citation>
    <scope>NUCLEOTIDE SEQUENCE [LARGE SCALE GENOMIC DNA]</scope>
    <source>
        <strain evidence="1 2">DSM 29057</strain>
    </source>
</reference>
<sequence>MIERNLHKLGSDLLAIELEIIGFLPDCKSDAWLLHAYGI</sequence>
<comment type="caution">
    <text evidence="1">The sequence shown here is derived from an EMBL/GenBank/DDBJ whole genome shotgun (WGS) entry which is preliminary data.</text>
</comment>